<dbReference type="AlphaFoldDB" id="A0A1J8Q6H0"/>
<organism evidence="1 2">
    <name type="scientific">Rhizopogon vesiculosus</name>
    <dbReference type="NCBI Taxonomy" id="180088"/>
    <lineage>
        <taxon>Eukaryota</taxon>
        <taxon>Fungi</taxon>
        <taxon>Dikarya</taxon>
        <taxon>Basidiomycota</taxon>
        <taxon>Agaricomycotina</taxon>
        <taxon>Agaricomycetes</taxon>
        <taxon>Agaricomycetidae</taxon>
        <taxon>Boletales</taxon>
        <taxon>Suillineae</taxon>
        <taxon>Rhizopogonaceae</taxon>
        <taxon>Rhizopogon</taxon>
    </lineage>
</organism>
<dbReference type="Proteomes" id="UP000183567">
    <property type="component" value="Unassembled WGS sequence"/>
</dbReference>
<gene>
    <name evidence="1" type="ORF">AZE42_12602</name>
</gene>
<evidence type="ECO:0000313" key="1">
    <source>
        <dbReference type="EMBL" id="OJA15571.1"/>
    </source>
</evidence>
<proteinExistence type="predicted"/>
<dbReference type="OrthoDB" id="5800476at2759"/>
<protein>
    <submittedName>
        <fullName evidence="1">Uncharacterized protein</fullName>
    </submittedName>
</protein>
<evidence type="ECO:0000313" key="2">
    <source>
        <dbReference type="Proteomes" id="UP000183567"/>
    </source>
</evidence>
<reference evidence="1 2" key="1">
    <citation type="submission" date="2016-03" db="EMBL/GenBank/DDBJ databases">
        <title>Comparative genomics of the ectomycorrhizal sister species Rhizopogon vinicolor and Rhizopogon vesiculosus (Basidiomycota: Boletales) reveals a divergence of the mating type B locus.</title>
        <authorList>
            <person name="Mujic A.B."/>
            <person name="Kuo A."/>
            <person name="Tritt A."/>
            <person name="Lipzen A."/>
            <person name="Chen C."/>
            <person name="Johnson J."/>
            <person name="Sharma A."/>
            <person name="Barry K."/>
            <person name="Grigoriev I.V."/>
            <person name="Spatafora J.W."/>
        </authorList>
    </citation>
    <scope>NUCLEOTIDE SEQUENCE [LARGE SCALE GENOMIC DNA]</scope>
    <source>
        <strain evidence="1 2">AM-OR11-056</strain>
    </source>
</reference>
<sequence>MGFNAMVLERLGPSLGDLFIQCKLCFSVHTVMQLGIQLAC</sequence>
<comment type="caution">
    <text evidence="1">The sequence shown here is derived from an EMBL/GenBank/DDBJ whole genome shotgun (WGS) entry which is preliminary data.</text>
</comment>
<accession>A0A1J8Q6H0</accession>
<dbReference type="Gene3D" id="1.10.510.10">
    <property type="entry name" value="Transferase(Phosphotransferase) domain 1"/>
    <property type="match status" value="1"/>
</dbReference>
<name>A0A1J8Q6H0_9AGAM</name>
<feature type="non-terminal residue" evidence="1">
    <location>
        <position position="40"/>
    </location>
</feature>
<dbReference type="EMBL" id="LVVM01003043">
    <property type="protein sequence ID" value="OJA15571.1"/>
    <property type="molecule type" value="Genomic_DNA"/>
</dbReference>
<keyword evidence="2" id="KW-1185">Reference proteome</keyword>